<name>A0A5N6L0R4_9ROSI</name>
<evidence type="ECO:0000313" key="2">
    <source>
        <dbReference type="EMBL" id="KAB8468461.1"/>
    </source>
</evidence>
<feature type="region of interest" description="Disordered" evidence="1">
    <location>
        <begin position="1"/>
        <end position="32"/>
    </location>
</feature>
<proteinExistence type="predicted"/>
<sequence length="223" mass="23434">MGVGGPEWKARKDSGKAPVVGSAPVSASGLGPGAAATAVLHLSTGSTTSIRSGSPTQMQKNTKDPDAKEELEEITNAHSVFQDQWALLPSSHHQRTTESGESFCHCCPVPILSQASRLKEGPPQVVPIEMWATLPKGECIGSWENQLSMEGRVPQGRNHSTDKAITYPIGVGRGQDLYGVNPRAREGWLLAYAGGKEGIGRTGGSSGPSIVSSIVRMPRKGIG</sequence>
<keyword evidence="3" id="KW-1185">Reference proteome</keyword>
<accession>A0A5N6L0R4</accession>
<evidence type="ECO:0000256" key="1">
    <source>
        <dbReference type="SAM" id="MobiDB-lite"/>
    </source>
</evidence>
<protein>
    <submittedName>
        <fullName evidence="2">Uncharacterized protein</fullName>
    </submittedName>
</protein>
<comment type="caution">
    <text evidence="2">The sequence shown here is derived from an EMBL/GenBank/DDBJ whole genome shotgun (WGS) entry which is preliminary data.</text>
</comment>
<dbReference type="EMBL" id="VIBQ01000043">
    <property type="protein sequence ID" value="KAB8468461.1"/>
    <property type="molecule type" value="Genomic_DNA"/>
</dbReference>
<dbReference type="AlphaFoldDB" id="A0A5N6L0R4"/>
<gene>
    <name evidence="2" type="ORF">FH972_025295</name>
</gene>
<feature type="compositionally biased region" description="Low complexity" evidence="1">
    <location>
        <begin position="46"/>
        <end position="56"/>
    </location>
</feature>
<organism evidence="2 3">
    <name type="scientific">Carpinus fangiana</name>
    <dbReference type="NCBI Taxonomy" id="176857"/>
    <lineage>
        <taxon>Eukaryota</taxon>
        <taxon>Viridiplantae</taxon>
        <taxon>Streptophyta</taxon>
        <taxon>Embryophyta</taxon>
        <taxon>Tracheophyta</taxon>
        <taxon>Spermatophyta</taxon>
        <taxon>Magnoliopsida</taxon>
        <taxon>eudicotyledons</taxon>
        <taxon>Gunneridae</taxon>
        <taxon>Pentapetalae</taxon>
        <taxon>rosids</taxon>
        <taxon>fabids</taxon>
        <taxon>Fagales</taxon>
        <taxon>Betulaceae</taxon>
        <taxon>Carpinus</taxon>
    </lineage>
</organism>
<feature type="region of interest" description="Disordered" evidence="1">
    <location>
        <begin position="46"/>
        <end position="66"/>
    </location>
</feature>
<evidence type="ECO:0000313" key="3">
    <source>
        <dbReference type="Proteomes" id="UP000327013"/>
    </source>
</evidence>
<dbReference type="Proteomes" id="UP000327013">
    <property type="component" value="Unassembled WGS sequence"/>
</dbReference>
<reference evidence="2 3" key="1">
    <citation type="submission" date="2019-06" db="EMBL/GenBank/DDBJ databases">
        <title>A chromosomal-level reference genome of Carpinus fangiana (Coryloideae, Betulaceae).</title>
        <authorList>
            <person name="Yang X."/>
            <person name="Wang Z."/>
            <person name="Zhang L."/>
            <person name="Hao G."/>
            <person name="Liu J."/>
            <person name="Yang Y."/>
        </authorList>
    </citation>
    <scope>NUCLEOTIDE SEQUENCE [LARGE SCALE GENOMIC DNA]</scope>
    <source>
        <strain evidence="2">Cfa_2016G</strain>
        <tissue evidence="2">Leaf</tissue>
    </source>
</reference>